<dbReference type="Pfam" id="PF00582">
    <property type="entry name" value="Usp"/>
    <property type="match status" value="1"/>
</dbReference>
<dbReference type="InterPro" id="IPR014729">
    <property type="entry name" value="Rossmann-like_a/b/a_fold"/>
</dbReference>
<accession>A0ABN8AM11</accession>
<dbReference type="Gene3D" id="3.40.50.620">
    <property type="entry name" value="HUPs"/>
    <property type="match status" value="1"/>
</dbReference>
<evidence type="ECO:0000256" key="2">
    <source>
        <dbReference type="PIRNR" id="PIRNR006276"/>
    </source>
</evidence>
<comment type="similarity">
    <text evidence="1 2">Belongs to the universal stress protein A family.</text>
</comment>
<evidence type="ECO:0000259" key="3">
    <source>
        <dbReference type="Pfam" id="PF00582"/>
    </source>
</evidence>
<dbReference type="PRINTS" id="PR01438">
    <property type="entry name" value="UNVRSLSTRESS"/>
</dbReference>
<proteinExistence type="inferred from homology"/>
<dbReference type="PIRSF" id="PIRSF006276">
    <property type="entry name" value="UspA"/>
    <property type="match status" value="1"/>
</dbReference>
<dbReference type="Proteomes" id="UP000839052">
    <property type="component" value="Chromosome"/>
</dbReference>
<sequence length="148" mass="16157">MYTRMVVAVDGSETSGKALDEAIKLAREMSSIILLLHVCEEMPIMWEPDGMNMILMQNSLKAVSDAGKELLEKHRRQLAAQGITVETKLVETYGGRIGSVIAEEAQKWNADLLVVGTHGRKGIAHLLMGSVAEGVTRSASMPVLLVRR</sequence>
<reference evidence="4 5" key="1">
    <citation type="submission" date="2021-10" db="EMBL/GenBank/DDBJ databases">
        <authorList>
            <person name="Koch H."/>
        </authorList>
    </citation>
    <scope>NUCLEOTIDE SEQUENCE [LARGE SCALE GENOMIC DNA]</scope>
    <source>
        <strain evidence="4">6680</strain>
    </source>
</reference>
<keyword evidence="5" id="KW-1185">Reference proteome</keyword>
<evidence type="ECO:0000313" key="4">
    <source>
        <dbReference type="EMBL" id="CAG9931465.1"/>
    </source>
</evidence>
<gene>
    <name evidence="4" type="ORF">NTG6680_0212</name>
</gene>
<dbReference type="PANTHER" id="PTHR46268:SF6">
    <property type="entry name" value="UNIVERSAL STRESS PROTEIN UP12"/>
    <property type="match status" value="1"/>
</dbReference>
<dbReference type="RefSeq" id="WP_239795566.1">
    <property type="nucleotide sequence ID" value="NZ_OU912926.1"/>
</dbReference>
<dbReference type="PANTHER" id="PTHR46268">
    <property type="entry name" value="STRESS RESPONSE PROTEIN NHAX"/>
    <property type="match status" value="1"/>
</dbReference>
<evidence type="ECO:0000256" key="1">
    <source>
        <dbReference type="ARBA" id="ARBA00008791"/>
    </source>
</evidence>
<keyword evidence="2" id="KW-0963">Cytoplasm</keyword>
<dbReference type="SUPFAM" id="SSF52402">
    <property type="entry name" value="Adenine nucleotide alpha hydrolases-like"/>
    <property type="match status" value="1"/>
</dbReference>
<name>A0ABN8AM11_9PROT</name>
<evidence type="ECO:0000313" key="5">
    <source>
        <dbReference type="Proteomes" id="UP000839052"/>
    </source>
</evidence>
<protein>
    <recommendedName>
        <fullName evidence="2">Universal stress protein</fullName>
    </recommendedName>
</protein>
<organism evidence="4 5">
    <name type="scientific">Candidatus Nitrotoga arctica</name>
    <dbReference type="NCBI Taxonomy" id="453162"/>
    <lineage>
        <taxon>Bacteria</taxon>
        <taxon>Pseudomonadati</taxon>
        <taxon>Pseudomonadota</taxon>
        <taxon>Betaproteobacteria</taxon>
        <taxon>Nitrosomonadales</taxon>
        <taxon>Gallionellaceae</taxon>
        <taxon>Candidatus Nitrotoga</taxon>
    </lineage>
</organism>
<dbReference type="EMBL" id="OU912926">
    <property type="protein sequence ID" value="CAG9931465.1"/>
    <property type="molecule type" value="Genomic_DNA"/>
</dbReference>
<dbReference type="InterPro" id="IPR006016">
    <property type="entry name" value="UspA"/>
</dbReference>
<dbReference type="CDD" id="cd00293">
    <property type="entry name" value="USP-like"/>
    <property type="match status" value="1"/>
</dbReference>
<comment type="subcellular location">
    <subcellularLocation>
        <location evidence="2">Cytoplasm</location>
    </subcellularLocation>
</comment>
<dbReference type="InterPro" id="IPR006015">
    <property type="entry name" value="Universal_stress_UspA"/>
</dbReference>
<feature type="domain" description="UspA" evidence="3">
    <location>
        <begin position="1"/>
        <end position="147"/>
    </location>
</feature>